<evidence type="ECO:0000256" key="3">
    <source>
        <dbReference type="ARBA" id="ARBA00022692"/>
    </source>
</evidence>
<keyword evidence="4 9" id="KW-0378">Hydrolase</keyword>
<organism evidence="9 10">
    <name type="scientific">Schaalia naturae</name>
    <dbReference type="NCBI Taxonomy" id="635203"/>
    <lineage>
        <taxon>Bacteria</taxon>
        <taxon>Bacillati</taxon>
        <taxon>Actinomycetota</taxon>
        <taxon>Actinomycetes</taxon>
        <taxon>Actinomycetales</taxon>
        <taxon>Actinomycetaceae</taxon>
        <taxon>Schaalia</taxon>
    </lineage>
</organism>
<keyword evidence="6 7" id="KW-0472">Membrane</keyword>
<keyword evidence="5 7" id="KW-1133">Transmembrane helix</keyword>
<dbReference type="InterPro" id="IPR035952">
    <property type="entry name" value="Rhomboid-like_sf"/>
</dbReference>
<gene>
    <name evidence="9" type="ORF">ACFQWG_12025</name>
</gene>
<dbReference type="InterPro" id="IPR050925">
    <property type="entry name" value="Rhomboid_protease_S54"/>
</dbReference>
<dbReference type="RefSeq" id="WP_380975635.1">
    <property type="nucleotide sequence ID" value="NZ_JBHTEF010000001.1"/>
</dbReference>
<dbReference type="Proteomes" id="UP001596527">
    <property type="component" value="Unassembled WGS sequence"/>
</dbReference>
<dbReference type="EMBL" id="JBHTEF010000001">
    <property type="protein sequence ID" value="MFC7581923.1"/>
    <property type="molecule type" value="Genomic_DNA"/>
</dbReference>
<name>A0ABW2SR05_9ACTO</name>
<keyword evidence="9" id="KW-0645">Protease</keyword>
<comment type="caution">
    <text evidence="9">The sequence shown here is derived from an EMBL/GenBank/DDBJ whole genome shotgun (WGS) entry which is preliminary data.</text>
</comment>
<feature type="transmembrane region" description="Helical" evidence="7">
    <location>
        <begin position="108"/>
        <end position="134"/>
    </location>
</feature>
<dbReference type="Pfam" id="PF01694">
    <property type="entry name" value="Rhomboid"/>
    <property type="match status" value="1"/>
</dbReference>
<comment type="subcellular location">
    <subcellularLocation>
        <location evidence="1">Membrane</location>
        <topology evidence="1">Multi-pass membrane protein</topology>
    </subcellularLocation>
</comment>
<dbReference type="PANTHER" id="PTHR43731:SF14">
    <property type="entry name" value="PRESENILIN-ASSOCIATED RHOMBOID-LIKE PROTEIN, MITOCHONDRIAL"/>
    <property type="match status" value="1"/>
</dbReference>
<feature type="transmembrane region" description="Helical" evidence="7">
    <location>
        <begin position="223"/>
        <end position="241"/>
    </location>
</feature>
<dbReference type="PANTHER" id="PTHR43731">
    <property type="entry name" value="RHOMBOID PROTEASE"/>
    <property type="match status" value="1"/>
</dbReference>
<evidence type="ECO:0000259" key="8">
    <source>
        <dbReference type="Pfam" id="PF01694"/>
    </source>
</evidence>
<dbReference type="SUPFAM" id="SSF144091">
    <property type="entry name" value="Rhomboid-like"/>
    <property type="match status" value="1"/>
</dbReference>
<protein>
    <submittedName>
        <fullName evidence="9">Rhomboid family intramembrane serine protease</fullName>
        <ecNumber evidence="9">3.4.21.105</ecNumber>
    </submittedName>
</protein>
<evidence type="ECO:0000256" key="1">
    <source>
        <dbReference type="ARBA" id="ARBA00004141"/>
    </source>
</evidence>
<evidence type="ECO:0000256" key="2">
    <source>
        <dbReference type="ARBA" id="ARBA00009045"/>
    </source>
</evidence>
<keyword evidence="10" id="KW-1185">Reference proteome</keyword>
<dbReference type="EC" id="3.4.21.105" evidence="9"/>
<feature type="transmembrane region" description="Helical" evidence="7">
    <location>
        <begin position="146"/>
        <end position="164"/>
    </location>
</feature>
<evidence type="ECO:0000313" key="10">
    <source>
        <dbReference type="Proteomes" id="UP001596527"/>
    </source>
</evidence>
<feature type="domain" description="Peptidase S54 rhomboid" evidence="8">
    <location>
        <begin position="105"/>
        <end position="242"/>
    </location>
</feature>
<accession>A0ABW2SR05</accession>
<dbReference type="GO" id="GO:0008233">
    <property type="term" value="F:peptidase activity"/>
    <property type="evidence" value="ECO:0007669"/>
    <property type="project" value="UniProtKB-KW"/>
</dbReference>
<dbReference type="CDD" id="cd19756">
    <property type="entry name" value="Bbox2"/>
    <property type="match status" value="1"/>
</dbReference>
<feature type="transmembrane region" description="Helical" evidence="7">
    <location>
        <begin position="199"/>
        <end position="217"/>
    </location>
</feature>
<feature type="transmembrane region" description="Helical" evidence="7">
    <location>
        <begin position="70"/>
        <end position="88"/>
    </location>
</feature>
<evidence type="ECO:0000256" key="4">
    <source>
        <dbReference type="ARBA" id="ARBA00022801"/>
    </source>
</evidence>
<reference evidence="10" key="1">
    <citation type="journal article" date="2019" name="Int. J. Syst. Evol. Microbiol.">
        <title>The Global Catalogue of Microorganisms (GCM) 10K type strain sequencing project: providing services to taxonomists for standard genome sequencing and annotation.</title>
        <authorList>
            <consortium name="The Broad Institute Genomics Platform"/>
            <consortium name="The Broad Institute Genome Sequencing Center for Infectious Disease"/>
            <person name="Wu L."/>
            <person name="Ma J."/>
        </authorList>
    </citation>
    <scope>NUCLEOTIDE SEQUENCE [LARGE SCALE GENOMIC DNA]</scope>
    <source>
        <strain evidence="10">CCUG 56698</strain>
    </source>
</reference>
<proteinExistence type="inferred from homology"/>
<dbReference type="GO" id="GO:0006508">
    <property type="term" value="P:proteolysis"/>
    <property type="evidence" value="ECO:0007669"/>
    <property type="project" value="UniProtKB-KW"/>
</dbReference>
<feature type="transmembrane region" description="Helical" evidence="7">
    <location>
        <begin position="170"/>
        <end position="192"/>
    </location>
</feature>
<evidence type="ECO:0000256" key="5">
    <source>
        <dbReference type="ARBA" id="ARBA00022989"/>
    </source>
</evidence>
<evidence type="ECO:0000256" key="6">
    <source>
        <dbReference type="ARBA" id="ARBA00023136"/>
    </source>
</evidence>
<sequence length="283" mass="30842">MSDDMPRYGQRSDPGAAPDCPRHPGVRAVDYCKRCHRPMCAQCRVPTEVRAICVDCARENRLRRTTRTPVVTYGIIAACVVLYLVGTVSQQAERAFVFAPVLGYEQPWRFLTTAFLHASVLHILFNMLALYWVGRAIEPALGHWRFAVLYLLSAVGGSAAVLAWCFVQPATWMTATVGASGAVFGLFAAVFVLQRTSGADTTSVLVLLAVNLVYGFIQSGISWQAHLGGLLTGLAVTWVFVRLARPRRGVTPRRQEQRAGMVAALMAVAMVSLVAGVYTLLLA</sequence>
<keyword evidence="3 7" id="KW-0812">Transmembrane</keyword>
<evidence type="ECO:0000313" key="9">
    <source>
        <dbReference type="EMBL" id="MFC7581923.1"/>
    </source>
</evidence>
<dbReference type="Gene3D" id="1.20.1540.10">
    <property type="entry name" value="Rhomboid-like"/>
    <property type="match status" value="1"/>
</dbReference>
<feature type="transmembrane region" description="Helical" evidence="7">
    <location>
        <begin position="262"/>
        <end position="281"/>
    </location>
</feature>
<evidence type="ECO:0000256" key="7">
    <source>
        <dbReference type="SAM" id="Phobius"/>
    </source>
</evidence>
<dbReference type="InterPro" id="IPR022764">
    <property type="entry name" value="Peptidase_S54_rhomboid_dom"/>
</dbReference>
<comment type="similarity">
    <text evidence="2">Belongs to the peptidase S54 family.</text>
</comment>